<organism evidence="3 4">
    <name type="scientific">Synchytrium microbalum</name>
    <dbReference type="NCBI Taxonomy" id="1806994"/>
    <lineage>
        <taxon>Eukaryota</taxon>
        <taxon>Fungi</taxon>
        <taxon>Fungi incertae sedis</taxon>
        <taxon>Chytridiomycota</taxon>
        <taxon>Chytridiomycota incertae sedis</taxon>
        <taxon>Chytridiomycetes</taxon>
        <taxon>Synchytriales</taxon>
        <taxon>Synchytriaceae</taxon>
        <taxon>Synchytrium</taxon>
    </lineage>
</organism>
<dbReference type="OrthoDB" id="551053at2759"/>
<dbReference type="RefSeq" id="XP_031023429.1">
    <property type="nucleotide sequence ID" value="XM_031170606.1"/>
</dbReference>
<dbReference type="InterPro" id="IPR038911">
    <property type="entry name" value="SCLT1"/>
</dbReference>
<dbReference type="AlphaFoldDB" id="A0A507BSZ5"/>
<evidence type="ECO:0000313" key="4">
    <source>
        <dbReference type="Proteomes" id="UP000319731"/>
    </source>
</evidence>
<dbReference type="GeneID" id="42005903"/>
<dbReference type="STRING" id="1806994.A0A507BSZ5"/>
<evidence type="ECO:0000313" key="3">
    <source>
        <dbReference type="EMBL" id="TPX32167.1"/>
    </source>
</evidence>
<feature type="compositionally biased region" description="Polar residues" evidence="2">
    <location>
        <begin position="59"/>
        <end position="69"/>
    </location>
</feature>
<keyword evidence="1" id="KW-0175">Coiled coil</keyword>
<dbReference type="PANTHER" id="PTHR35970">
    <property type="entry name" value="SODIUM CHANNEL AND CLATHRIN LINKER 1"/>
    <property type="match status" value="1"/>
</dbReference>
<sequence>MERAIVTDLLASHDERAKLVRSQYLTGVTTTAHNPQELAALAEADLGAPKNRQPHVFSPISSVSENSILETAPNKRSPPTHQPGKDHKPVSSPPRWKSDHGQAEGKIRELEQRIRQYESDSHLRKQTKPPSKLAIDDLKDAHQKVELLMRENDLLVDQAAAARDESEKIRGELEMQARELYACAQDASESRATVDALQAQLEDANKRAARADADVAESLQLLEETRTHNESVQLELKKCSGELKSAQFQISERQRAQEEITARYQAAVREANNVASRERDLAAALQTTDGELRALKHIYSVLKSDFDGLNNAHDDVLRVTKKQESRIAEVESQLVDLNKAEQRALEQAEESKLEREKSLVREQQAQSEVQRLCAKLEELPKKIKEKTEAELAAVKAQHAADRTFHAQELTSIQTELADLKNLADRAIREKRSAETELEKLTTSIPTESNRVAAAVEDLSGRLRVAERERADAVTKLETLHQRLSREETRFESERITLTNRAEEAFRRLRRVERELEETKEDRVTLLSKVADVEHQFKALEEQKMKGTHQAAADINSLHAKYETQVCNLTSKLQHTSESHSKTCKELQELLSEQRRTGERWKDESARLSTQYSSALQELQSRLAKSEARLNESDEMCAAHASRIRDLTAQITEDRKLIARLQQTLRDSDSKVAEKDRSIRDLQRRCLDAAEERKRLQRELDRTTLERDRAERDRTFQAKHGARNARLGLIQPTQDDADHFALEANVLQAEIIRVHKRSQQGSKQHTKSNNHSDSEDDSRLSGTQTPAL</sequence>
<feature type="compositionally biased region" description="Basic and acidic residues" evidence="2">
    <location>
        <begin position="769"/>
        <end position="778"/>
    </location>
</feature>
<dbReference type="EMBL" id="QEAO01000034">
    <property type="protein sequence ID" value="TPX32167.1"/>
    <property type="molecule type" value="Genomic_DNA"/>
</dbReference>
<dbReference type="Proteomes" id="UP000319731">
    <property type="component" value="Unassembled WGS sequence"/>
</dbReference>
<feature type="region of interest" description="Disordered" evidence="2">
    <location>
        <begin position="755"/>
        <end position="787"/>
    </location>
</feature>
<comment type="caution">
    <text evidence="3">The sequence shown here is derived from an EMBL/GenBank/DDBJ whole genome shotgun (WGS) entry which is preliminary data.</text>
</comment>
<dbReference type="GO" id="GO:0005814">
    <property type="term" value="C:centriole"/>
    <property type="evidence" value="ECO:0007669"/>
    <property type="project" value="TreeGrafter"/>
</dbReference>
<feature type="compositionally biased region" description="Basic residues" evidence="2">
    <location>
        <begin position="755"/>
        <end position="767"/>
    </location>
</feature>
<dbReference type="PANTHER" id="PTHR35970:SF1">
    <property type="entry name" value="SODIUM CHANNEL AND CLATHRIN LINKER 1"/>
    <property type="match status" value="1"/>
</dbReference>
<gene>
    <name evidence="3" type="ORF">SmJEL517_g04678</name>
</gene>
<reference evidence="3 4" key="1">
    <citation type="journal article" date="2019" name="Sci. Rep.">
        <title>Comparative genomics of chytrid fungi reveal insights into the obligate biotrophic and pathogenic lifestyle of Synchytrium endobioticum.</title>
        <authorList>
            <person name="van de Vossenberg B.T.L.H."/>
            <person name="Warris S."/>
            <person name="Nguyen H.D.T."/>
            <person name="van Gent-Pelzer M.P.E."/>
            <person name="Joly D.L."/>
            <person name="van de Geest H.C."/>
            <person name="Bonants P.J.M."/>
            <person name="Smith D.S."/>
            <person name="Levesque C.A."/>
            <person name="van der Lee T.A.J."/>
        </authorList>
    </citation>
    <scope>NUCLEOTIDE SEQUENCE [LARGE SCALE GENOMIC DNA]</scope>
    <source>
        <strain evidence="3 4">JEL517</strain>
    </source>
</reference>
<protein>
    <submittedName>
        <fullName evidence="3">Uncharacterized protein</fullName>
    </submittedName>
</protein>
<feature type="region of interest" description="Disordered" evidence="2">
    <location>
        <begin position="50"/>
        <end position="105"/>
    </location>
</feature>
<name>A0A507BSZ5_9FUNG</name>
<feature type="coiled-coil region" evidence="1">
    <location>
        <begin position="320"/>
        <end position="357"/>
    </location>
</feature>
<feature type="coiled-coil region" evidence="1">
    <location>
        <begin position="409"/>
        <end position="542"/>
    </location>
</feature>
<keyword evidence="4" id="KW-1185">Reference proteome</keyword>
<dbReference type="GO" id="GO:0060271">
    <property type="term" value="P:cilium assembly"/>
    <property type="evidence" value="ECO:0007669"/>
    <property type="project" value="TreeGrafter"/>
</dbReference>
<feature type="compositionally biased region" description="Basic and acidic residues" evidence="2">
    <location>
        <begin position="96"/>
        <end position="105"/>
    </location>
</feature>
<accession>A0A507BSZ5</accession>
<evidence type="ECO:0000256" key="1">
    <source>
        <dbReference type="SAM" id="Coils"/>
    </source>
</evidence>
<proteinExistence type="predicted"/>
<feature type="coiled-coil region" evidence="1">
    <location>
        <begin position="583"/>
        <end position="712"/>
    </location>
</feature>
<evidence type="ECO:0000256" key="2">
    <source>
        <dbReference type="SAM" id="MobiDB-lite"/>
    </source>
</evidence>